<dbReference type="GO" id="GO:0016491">
    <property type="term" value="F:oxidoreductase activity"/>
    <property type="evidence" value="ECO:0007669"/>
    <property type="project" value="InterPro"/>
</dbReference>
<dbReference type="Gene3D" id="1.10.1280.10">
    <property type="entry name" value="Di-copper center containing domain from catechol oxidase"/>
    <property type="match status" value="1"/>
</dbReference>
<dbReference type="PROSITE" id="PS00497">
    <property type="entry name" value="TYROSINASE_1"/>
    <property type="match status" value="1"/>
</dbReference>
<evidence type="ECO:0000313" key="4">
    <source>
        <dbReference type="WBParaSite" id="PSAMB.scaffold1177size34915.g11455.t1"/>
    </source>
</evidence>
<dbReference type="InterPro" id="IPR008922">
    <property type="entry name" value="Di-copper_centre_dom_sf"/>
</dbReference>
<feature type="domain" description="Tyrosinase copper-binding" evidence="2">
    <location>
        <begin position="167"/>
        <end position="184"/>
    </location>
</feature>
<organism evidence="3 4">
    <name type="scientific">Plectus sambesii</name>
    <dbReference type="NCBI Taxonomy" id="2011161"/>
    <lineage>
        <taxon>Eukaryota</taxon>
        <taxon>Metazoa</taxon>
        <taxon>Ecdysozoa</taxon>
        <taxon>Nematoda</taxon>
        <taxon>Chromadorea</taxon>
        <taxon>Plectida</taxon>
        <taxon>Plectina</taxon>
        <taxon>Plectoidea</taxon>
        <taxon>Plectidae</taxon>
        <taxon>Plectus</taxon>
    </lineage>
</organism>
<keyword evidence="3" id="KW-1185">Reference proteome</keyword>
<evidence type="ECO:0000313" key="3">
    <source>
        <dbReference type="Proteomes" id="UP000887566"/>
    </source>
</evidence>
<accession>A0A914US94</accession>
<name>A0A914US94_9BILA</name>
<evidence type="ECO:0000259" key="2">
    <source>
        <dbReference type="PROSITE" id="PS00497"/>
    </source>
</evidence>
<dbReference type="WBParaSite" id="PSAMB.scaffold1177size34915.g11455.t1">
    <property type="protein sequence ID" value="PSAMB.scaffold1177size34915.g11455.t1"/>
    <property type="gene ID" value="PSAMB.scaffold1177size34915.g11455"/>
</dbReference>
<dbReference type="AlphaFoldDB" id="A0A914US94"/>
<evidence type="ECO:0000256" key="1">
    <source>
        <dbReference type="ARBA" id="ARBA00022723"/>
    </source>
</evidence>
<dbReference type="Proteomes" id="UP000887566">
    <property type="component" value="Unplaced"/>
</dbReference>
<dbReference type="SUPFAM" id="SSF48056">
    <property type="entry name" value="Di-copper centre-containing domain"/>
    <property type="match status" value="1"/>
</dbReference>
<dbReference type="PRINTS" id="PR00092">
    <property type="entry name" value="TYROSINASE"/>
</dbReference>
<keyword evidence="1" id="KW-0479">Metal-binding</keyword>
<dbReference type="PANTHER" id="PTHR11474:SF122">
    <property type="entry name" value="TYROSINASE COPPER-BINDING DOMAIN-CONTAINING PROTEIN"/>
    <property type="match status" value="1"/>
</dbReference>
<sequence>MVCERLRDWEDLRDSHISKELGFVLSPRQEAFLNFLERCAGNDCIEFRFASDDEDLITEPPKKAEKMMIGEDWRCSHSEISWRPRFCSQETIAVTDELRKSRAKRRKRRESGQQPKAIRKEYRLLSDDERARLVSAMQRMKQGKIDGISKWDIQTARHYPDNAPGAHWGPAFLPWHREFLRQFEVALRNEEPDVALPFWDSTLDHGLPDPRDSVLWTEELFGNGDGYVTTGPSAHWSASVPLPGSDGKVNSLYRAVGAKSTASPMSEKDIDWVVGRQNFSQLTFCVDKTFEAMHGMPHMWVGGYMYVIRVSPNDPTFHWHHTFIDSLWERFRQAKQNRHQRESDYVPDAKLCNSRHAVNSTMTPYNKTNKDGLSNDYTDNWYEYEHVKHCNRTQPSCNSKYLFCDTVAWRCRSKVQPGGNCTGFSTQGICYNSICEHNICIVPQMAEGSGEANDQDITVTASTLVGQRIWAKVMMIGKGGRAIESQDAKIIVQGSDGKVQTVSRPLNSFSYPEFPGIAYISFRRPLLDGAVTTAVISAEDGFGRRCQAFCRSGNNETSPSQICDGTVKISGDTHLSSDIAFTHNVDAGRFLDADLSGHPATWKVAVPFMVFLCEHEHRPLIAAERAAEAIPDFLVASHVWFHILVLDRKQPFVEIVTDAQVEARDLNDSSSIYTTTVKAGGDGIYDPSVVFIRARNPFLNRDQRAKSTGGVTVSVAVRTKEGNFCESKCMRIDGSLESCIGQVFLHPNADLSHSFAFAPDDASSKNFLGWSMIGHPSKWTHKLSLLHFYC</sequence>
<reference evidence="4" key="1">
    <citation type="submission" date="2022-11" db="UniProtKB">
        <authorList>
            <consortium name="WormBaseParasite"/>
        </authorList>
    </citation>
    <scope>IDENTIFICATION</scope>
</reference>
<dbReference type="GO" id="GO:0046872">
    <property type="term" value="F:metal ion binding"/>
    <property type="evidence" value="ECO:0007669"/>
    <property type="project" value="UniProtKB-KW"/>
</dbReference>
<protein>
    <submittedName>
        <fullName evidence="4">Tyrosinase copper-binding domain-containing protein</fullName>
    </submittedName>
</protein>
<proteinExistence type="predicted"/>
<dbReference type="PANTHER" id="PTHR11474">
    <property type="entry name" value="TYROSINASE FAMILY MEMBER"/>
    <property type="match status" value="1"/>
</dbReference>
<dbReference type="InterPro" id="IPR050316">
    <property type="entry name" value="Tyrosinase/Hemocyanin"/>
</dbReference>
<dbReference type="InterPro" id="IPR002227">
    <property type="entry name" value="Tyrosinase_Cu-bd"/>
</dbReference>
<dbReference type="Pfam" id="PF00264">
    <property type="entry name" value="Tyrosinase"/>
    <property type="match status" value="1"/>
</dbReference>